<comment type="similarity">
    <text evidence="6">In the N-terminal section; belongs to the DHNA family.</text>
</comment>
<dbReference type="SMART" id="SM00905">
    <property type="entry name" value="FolB"/>
    <property type="match status" value="1"/>
</dbReference>
<dbReference type="PANTHER" id="PTHR20941">
    <property type="entry name" value="FOLATE SYNTHESIS PROTEINS"/>
    <property type="match status" value="1"/>
</dbReference>
<evidence type="ECO:0000256" key="2">
    <source>
        <dbReference type="ARBA" id="ARBA00000198"/>
    </source>
</evidence>
<evidence type="ECO:0000256" key="15">
    <source>
        <dbReference type="ARBA" id="ARBA00023268"/>
    </source>
</evidence>
<dbReference type="GO" id="GO:0005524">
    <property type="term" value="F:ATP binding"/>
    <property type="evidence" value="ECO:0007669"/>
    <property type="project" value="UniProtKB-KW"/>
</dbReference>
<dbReference type="SUPFAM" id="SSF51717">
    <property type="entry name" value="Dihydropteroate synthetase-like"/>
    <property type="match status" value="1"/>
</dbReference>
<evidence type="ECO:0000256" key="14">
    <source>
        <dbReference type="ARBA" id="ARBA00022909"/>
    </source>
</evidence>
<dbReference type="Proteomes" id="UP001059546">
    <property type="component" value="Chromosome VI"/>
</dbReference>
<evidence type="ECO:0000256" key="12">
    <source>
        <dbReference type="ARBA" id="ARBA00022840"/>
    </source>
</evidence>
<keyword evidence="11" id="KW-0418">Kinase</keyword>
<dbReference type="NCBIfam" id="TIGR01496">
    <property type="entry name" value="DHPS"/>
    <property type="match status" value="1"/>
</dbReference>
<dbReference type="PROSITE" id="PS00792">
    <property type="entry name" value="DHPS_1"/>
    <property type="match status" value="1"/>
</dbReference>
<evidence type="ECO:0000256" key="4">
    <source>
        <dbReference type="ARBA" id="ARBA00004763"/>
    </source>
</evidence>
<accession>A0A9Q9F940</accession>
<evidence type="ECO:0000256" key="5">
    <source>
        <dbReference type="ARBA" id="ARBA00005051"/>
    </source>
</evidence>
<dbReference type="Pfam" id="PF01288">
    <property type="entry name" value="HPPK"/>
    <property type="match status" value="1"/>
</dbReference>
<gene>
    <name evidence="17" type="ORF">GPU96_04g06190</name>
    <name evidence="18" type="ORF">GPU96_05g08330</name>
    <name evidence="19" type="ORF">GPU96_06g10370</name>
</gene>
<evidence type="ECO:0000256" key="3">
    <source>
        <dbReference type="ARBA" id="ARBA00001946"/>
    </source>
</evidence>
<keyword evidence="10" id="KW-0547">Nucleotide-binding</keyword>
<comment type="pathway">
    <text evidence="5">Cofactor biosynthesis; tetrahydrofolate biosynthesis; 2-amino-4-hydroxy-6-hydroxymethyl-7,8-dihydropteridine diphosphate from 7,8-dihydroneopterin triphosphate: step 4/4.</text>
</comment>
<dbReference type="InterPro" id="IPR043133">
    <property type="entry name" value="GTP-CH-I_C/QueF"/>
</dbReference>
<dbReference type="InterPro" id="IPR000489">
    <property type="entry name" value="Pterin-binding_dom"/>
</dbReference>
<proteinExistence type="inferred from homology"/>
<feature type="domain" description="Pterin-binding" evidence="16">
    <location>
        <begin position="444"/>
        <end position="707"/>
    </location>
</feature>
<dbReference type="Proteomes" id="UP001059546">
    <property type="component" value="Chromosome V"/>
</dbReference>
<dbReference type="CDD" id="cd00739">
    <property type="entry name" value="DHPS"/>
    <property type="match status" value="1"/>
</dbReference>
<keyword evidence="13" id="KW-0460">Magnesium</keyword>
<dbReference type="GO" id="GO:0016301">
    <property type="term" value="F:kinase activity"/>
    <property type="evidence" value="ECO:0007669"/>
    <property type="project" value="UniProtKB-KW"/>
</dbReference>
<dbReference type="Gene3D" id="3.30.70.560">
    <property type="entry name" value="7,8-Dihydro-6-hydroxymethylpterin-pyrophosphokinase HPPK"/>
    <property type="match status" value="1"/>
</dbReference>
<reference evidence="17" key="1">
    <citation type="submission" date="2021-05" db="EMBL/GenBank/DDBJ databases">
        <title>Encephalitozoon hellem ATCC 50604 Complete Genome.</title>
        <authorList>
            <person name="Mascarenhas dos Santos A.C."/>
            <person name="Julian A.T."/>
            <person name="Pombert J.-F."/>
        </authorList>
    </citation>
    <scope>NUCLEOTIDE SEQUENCE</scope>
    <source>
        <strain evidence="17">ATCC 50604</strain>
    </source>
</reference>
<evidence type="ECO:0000256" key="6">
    <source>
        <dbReference type="ARBA" id="ARBA00009640"/>
    </source>
</evidence>
<dbReference type="GO" id="GO:0046654">
    <property type="term" value="P:tetrahydrofolate biosynthetic process"/>
    <property type="evidence" value="ECO:0007669"/>
    <property type="project" value="TreeGrafter"/>
</dbReference>
<keyword evidence="9" id="KW-0479">Metal-binding</keyword>
<dbReference type="InterPro" id="IPR006157">
    <property type="entry name" value="FolB_dom"/>
</dbReference>
<evidence type="ECO:0000313" key="20">
    <source>
        <dbReference type="Proteomes" id="UP001059546"/>
    </source>
</evidence>
<dbReference type="InterPro" id="IPR006390">
    <property type="entry name" value="DHP_synth_dom"/>
</dbReference>
<dbReference type="SUPFAM" id="SSF55083">
    <property type="entry name" value="6-hydroxymethyl-7,8-dihydropterin pyrophosphokinase, HPPK"/>
    <property type="match status" value="1"/>
</dbReference>
<evidence type="ECO:0000256" key="13">
    <source>
        <dbReference type="ARBA" id="ARBA00022842"/>
    </source>
</evidence>
<evidence type="ECO:0000313" key="19">
    <source>
        <dbReference type="EMBL" id="UTX43291.1"/>
    </source>
</evidence>
<protein>
    <submittedName>
        <fullName evidence="17">Dihydropteroate synthase</fullName>
    </submittedName>
    <submittedName>
        <fullName evidence="19">Folic acid synthesis protein</fullName>
    </submittedName>
</protein>
<dbReference type="GO" id="GO:0046872">
    <property type="term" value="F:metal ion binding"/>
    <property type="evidence" value="ECO:0007669"/>
    <property type="project" value="UniProtKB-KW"/>
</dbReference>
<evidence type="ECO:0000256" key="11">
    <source>
        <dbReference type="ARBA" id="ARBA00022777"/>
    </source>
</evidence>
<evidence type="ECO:0000256" key="9">
    <source>
        <dbReference type="ARBA" id="ARBA00022723"/>
    </source>
</evidence>
<dbReference type="EMBL" id="CP075151">
    <property type="protein sequence ID" value="UTX43094.1"/>
    <property type="molecule type" value="Genomic_DNA"/>
</dbReference>
<keyword evidence="14" id="KW-0289">Folate biosynthesis</keyword>
<sequence length="719" mass="79697">MTPVEQLQLSDLQGFLPVIVSECDHRIEKAVGVTLKMDVKLSDVCARDCVSRTLDLGLCVRRIREYWEALECAVYVWDFSRRMAEIVDGLGGEGRIEVAVKLPGSSSLSKEVVYKARRDGGWSELLVVGDICGRVLIGCKDAERCQRQDIRVEVEGMYPKVAPERLPRINTQSLISSIIGEMERGEYNTMECLASRIVDFVEERYCFVRVCVFLQKMHGALGGLSSGVRIGRATRHALAERGHAEAKGGEDLRTAYICVGSNMGDKVGNIHSGLKLLKECGVEIVDTSFLYLSGYQGDGEVSDREFVNAGVKIRTLHSASSLLRVVKGIEERVGRMKARGTDDRKIDLDIVFYEDLVVDSRDLVIPHPRLHLREWVLRPLADIDPFFMDPLRKMSVRCLLEGCLRKIDLRASVGLDVERMPFVGVERVMWLGSKLYRWGSLGSTLVMGILNVTPDSFSDGGCYLSLCDARKRFIEMVEQGADIVDIGGVSTRPGAASVDVEEEYSRVIPVLEDVRKIDKDVIISIDTTSARIARECLRRGANFMNTTLHADGMAEMYEVVADLSVPIVLMHSRGTPRTMGSLVSSARGQSLLEEVSKETNDILMEARRSGVYRWNIILDPGIGFAKTPMQSVEVMSGYHRHHPFSSYPCLVGHSRKSFIEKVGLSVPGDCVHPATLWGTLGGTSMLCRSKTFIVRVHDVPENASIVKLYGLLGSSGLDP</sequence>
<dbReference type="GO" id="GO:0046656">
    <property type="term" value="P:folic acid biosynthetic process"/>
    <property type="evidence" value="ECO:0007669"/>
    <property type="project" value="UniProtKB-KW"/>
</dbReference>
<keyword evidence="12" id="KW-0067">ATP-binding</keyword>
<keyword evidence="15" id="KW-0511">Multifunctional enzyme</keyword>
<dbReference type="InterPro" id="IPR045031">
    <property type="entry name" value="DHP_synth-like"/>
</dbReference>
<evidence type="ECO:0000256" key="8">
    <source>
        <dbReference type="ARBA" id="ARBA00022679"/>
    </source>
</evidence>
<comment type="catalytic activity">
    <reaction evidence="2">
        <text>6-hydroxymethyl-7,8-dihydropterin + ATP = (7,8-dihydropterin-6-yl)methyl diphosphate + AMP + H(+)</text>
        <dbReference type="Rhea" id="RHEA:11412"/>
        <dbReference type="ChEBI" id="CHEBI:15378"/>
        <dbReference type="ChEBI" id="CHEBI:30616"/>
        <dbReference type="ChEBI" id="CHEBI:44841"/>
        <dbReference type="ChEBI" id="CHEBI:72950"/>
        <dbReference type="ChEBI" id="CHEBI:456215"/>
        <dbReference type="EC" id="2.7.6.3"/>
    </reaction>
</comment>
<evidence type="ECO:0000313" key="18">
    <source>
        <dbReference type="EMBL" id="UTX43094.1"/>
    </source>
</evidence>
<evidence type="ECO:0000256" key="7">
    <source>
        <dbReference type="ARBA" id="ARBA00009951"/>
    </source>
</evidence>
<dbReference type="PROSITE" id="PS00793">
    <property type="entry name" value="DHPS_2"/>
    <property type="match status" value="1"/>
</dbReference>
<dbReference type="Proteomes" id="UP001059546">
    <property type="component" value="Chromosome IV"/>
</dbReference>
<dbReference type="EMBL" id="CP075152">
    <property type="protein sequence ID" value="UTX43291.1"/>
    <property type="molecule type" value="Genomic_DNA"/>
</dbReference>
<dbReference type="AlphaFoldDB" id="A0A9Q9F940"/>
<comment type="similarity">
    <text evidence="7">In the C-terminal section; belongs to the DHPS family.</text>
</comment>
<evidence type="ECO:0000256" key="10">
    <source>
        <dbReference type="ARBA" id="ARBA00022741"/>
    </source>
</evidence>
<dbReference type="EMBL" id="CP075150">
    <property type="protein sequence ID" value="UTX42891.1"/>
    <property type="molecule type" value="Genomic_DNA"/>
</dbReference>
<dbReference type="CDD" id="cd00483">
    <property type="entry name" value="HPPK"/>
    <property type="match status" value="1"/>
</dbReference>
<dbReference type="Gene3D" id="3.20.20.20">
    <property type="entry name" value="Dihydropteroate synthase-like"/>
    <property type="match status" value="1"/>
</dbReference>
<evidence type="ECO:0000313" key="17">
    <source>
        <dbReference type="EMBL" id="UTX42891.1"/>
    </source>
</evidence>
<evidence type="ECO:0000256" key="1">
    <source>
        <dbReference type="ARBA" id="ARBA00000012"/>
    </source>
</evidence>
<dbReference type="GO" id="GO:0005740">
    <property type="term" value="C:mitochondrial envelope"/>
    <property type="evidence" value="ECO:0007669"/>
    <property type="project" value="TreeGrafter"/>
</dbReference>
<dbReference type="SUPFAM" id="SSF55620">
    <property type="entry name" value="Tetrahydrobiopterin biosynthesis enzymes-like"/>
    <property type="match status" value="1"/>
</dbReference>
<dbReference type="GO" id="GO:0004156">
    <property type="term" value="F:dihydropteroate synthase activity"/>
    <property type="evidence" value="ECO:0007669"/>
    <property type="project" value="UniProtKB-EC"/>
</dbReference>
<organism evidence="17 20">
    <name type="scientific">Encephalitozoon hellem</name>
    <name type="common">Microsporidian parasite</name>
    <dbReference type="NCBI Taxonomy" id="27973"/>
    <lineage>
        <taxon>Eukaryota</taxon>
        <taxon>Fungi</taxon>
        <taxon>Fungi incertae sedis</taxon>
        <taxon>Microsporidia</taxon>
        <taxon>Unikaryonidae</taxon>
        <taxon>Encephalitozoon</taxon>
    </lineage>
</organism>
<dbReference type="InterPro" id="IPR000550">
    <property type="entry name" value="Hppk"/>
</dbReference>
<dbReference type="InterPro" id="IPR011005">
    <property type="entry name" value="Dihydropteroate_synth-like_sf"/>
</dbReference>
<dbReference type="Gene3D" id="3.30.1130.10">
    <property type="match status" value="1"/>
</dbReference>
<evidence type="ECO:0000259" key="16">
    <source>
        <dbReference type="PROSITE" id="PS50972"/>
    </source>
</evidence>
<name>A0A9Q9F940_ENCHE</name>
<comment type="pathway">
    <text evidence="4">Cofactor biosynthesis; tetrahydrofolate biosynthesis; 7,8-dihydrofolate from 2-amino-4-hydroxy-6-hydroxymethyl-7,8-dihydropteridine diphosphate and 4-aminobenzoate: step 1/2.</text>
</comment>
<comment type="cofactor">
    <cofactor evidence="3">
        <name>Mg(2+)</name>
        <dbReference type="ChEBI" id="CHEBI:18420"/>
    </cofactor>
</comment>
<dbReference type="PANTHER" id="PTHR20941:SF1">
    <property type="entry name" value="FOLIC ACID SYNTHESIS PROTEIN FOL1"/>
    <property type="match status" value="1"/>
</dbReference>
<dbReference type="NCBIfam" id="TIGR01498">
    <property type="entry name" value="folK"/>
    <property type="match status" value="1"/>
</dbReference>
<keyword evidence="8" id="KW-0808">Transferase</keyword>
<dbReference type="Pfam" id="PF00809">
    <property type="entry name" value="Pterin_bind"/>
    <property type="match status" value="1"/>
</dbReference>
<dbReference type="InterPro" id="IPR035907">
    <property type="entry name" value="Hppk_sf"/>
</dbReference>
<dbReference type="PROSITE" id="PS50972">
    <property type="entry name" value="PTERIN_BINDING"/>
    <property type="match status" value="1"/>
</dbReference>
<dbReference type="GO" id="GO:0004150">
    <property type="term" value="F:dihydroneopterin aldolase activity"/>
    <property type="evidence" value="ECO:0007669"/>
    <property type="project" value="InterPro"/>
</dbReference>
<dbReference type="GO" id="GO:0003848">
    <property type="term" value="F:2-amino-4-hydroxy-6-hydroxymethyldihydropteridine diphosphokinase activity"/>
    <property type="evidence" value="ECO:0007669"/>
    <property type="project" value="UniProtKB-EC"/>
</dbReference>
<comment type="catalytic activity">
    <reaction evidence="1">
        <text>(7,8-dihydropterin-6-yl)methyl diphosphate + 4-aminobenzoate = 7,8-dihydropteroate + diphosphate</text>
        <dbReference type="Rhea" id="RHEA:19949"/>
        <dbReference type="ChEBI" id="CHEBI:17836"/>
        <dbReference type="ChEBI" id="CHEBI:17839"/>
        <dbReference type="ChEBI" id="CHEBI:33019"/>
        <dbReference type="ChEBI" id="CHEBI:72950"/>
        <dbReference type="EC" id="2.5.1.15"/>
    </reaction>
</comment>